<keyword evidence="2" id="KW-0723">Serine/threonine-protein kinase</keyword>
<feature type="region of interest" description="Disordered" evidence="10">
    <location>
        <begin position="858"/>
        <end position="894"/>
    </location>
</feature>
<accession>A0A4R0R4J9</accession>
<dbReference type="EC" id="2.7.11.1" evidence="1"/>
<dbReference type="OrthoDB" id="2750689at2759"/>
<comment type="catalytic activity">
    <reaction evidence="8">
        <text>L-seryl-[protein] + ATP = O-phospho-L-seryl-[protein] + ADP + H(+)</text>
        <dbReference type="Rhea" id="RHEA:17989"/>
        <dbReference type="Rhea" id="RHEA-COMP:9863"/>
        <dbReference type="Rhea" id="RHEA-COMP:11604"/>
        <dbReference type="ChEBI" id="CHEBI:15378"/>
        <dbReference type="ChEBI" id="CHEBI:29999"/>
        <dbReference type="ChEBI" id="CHEBI:30616"/>
        <dbReference type="ChEBI" id="CHEBI:83421"/>
        <dbReference type="ChEBI" id="CHEBI:456216"/>
        <dbReference type="EC" id="2.7.11.1"/>
    </reaction>
</comment>
<feature type="binding site" evidence="9">
    <location>
        <position position="331"/>
    </location>
    <ligand>
        <name>ATP</name>
        <dbReference type="ChEBI" id="CHEBI:30616"/>
    </ligand>
</feature>
<protein>
    <recommendedName>
        <fullName evidence="1">non-specific serine/threonine protein kinase</fullName>
        <ecNumber evidence="1">2.7.11.1</ecNumber>
    </recommendedName>
</protein>
<dbReference type="PANTHER" id="PTHR24356">
    <property type="entry name" value="SERINE/THREONINE-PROTEIN KINASE"/>
    <property type="match status" value="1"/>
</dbReference>
<dbReference type="SUPFAM" id="SSF56112">
    <property type="entry name" value="Protein kinase-like (PK-like)"/>
    <property type="match status" value="1"/>
</dbReference>
<evidence type="ECO:0000256" key="3">
    <source>
        <dbReference type="ARBA" id="ARBA00022679"/>
    </source>
</evidence>
<evidence type="ECO:0000313" key="13">
    <source>
        <dbReference type="Proteomes" id="UP000292702"/>
    </source>
</evidence>
<dbReference type="InterPro" id="IPR017441">
    <property type="entry name" value="Protein_kinase_ATP_BS"/>
</dbReference>
<feature type="compositionally biased region" description="Low complexity" evidence="10">
    <location>
        <begin position="867"/>
        <end position="894"/>
    </location>
</feature>
<keyword evidence="6 9" id="KW-0067">ATP-binding</keyword>
<evidence type="ECO:0000256" key="8">
    <source>
        <dbReference type="ARBA" id="ARBA00048679"/>
    </source>
</evidence>
<dbReference type="Pfam" id="PF00069">
    <property type="entry name" value="Pkinase"/>
    <property type="match status" value="1"/>
</dbReference>
<name>A0A4R0R4J9_9APHY</name>
<dbReference type="InterPro" id="IPR050236">
    <property type="entry name" value="Ser_Thr_kinase_AGC"/>
</dbReference>
<dbReference type="Gene3D" id="3.30.200.20">
    <property type="entry name" value="Phosphorylase Kinase, domain 1"/>
    <property type="match status" value="1"/>
</dbReference>
<dbReference type="EMBL" id="RWJN01000391">
    <property type="protein sequence ID" value="TCD62231.1"/>
    <property type="molecule type" value="Genomic_DNA"/>
</dbReference>
<evidence type="ECO:0000256" key="2">
    <source>
        <dbReference type="ARBA" id="ARBA00022527"/>
    </source>
</evidence>
<dbReference type="InterPro" id="IPR008271">
    <property type="entry name" value="Ser/Thr_kinase_AS"/>
</dbReference>
<feature type="domain" description="Protein kinase" evidence="11">
    <location>
        <begin position="302"/>
        <end position="594"/>
    </location>
</feature>
<feature type="compositionally biased region" description="Low complexity" evidence="10">
    <location>
        <begin position="820"/>
        <end position="829"/>
    </location>
</feature>
<evidence type="ECO:0000256" key="7">
    <source>
        <dbReference type="ARBA" id="ARBA00047899"/>
    </source>
</evidence>
<evidence type="ECO:0000256" key="5">
    <source>
        <dbReference type="ARBA" id="ARBA00022777"/>
    </source>
</evidence>
<dbReference type="GO" id="GO:0004674">
    <property type="term" value="F:protein serine/threonine kinase activity"/>
    <property type="evidence" value="ECO:0007669"/>
    <property type="project" value="UniProtKB-KW"/>
</dbReference>
<feature type="region of interest" description="Disordered" evidence="10">
    <location>
        <begin position="820"/>
        <end position="846"/>
    </location>
</feature>
<evidence type="ECO:0000256" key="9">
    <source>
        <dbReference type="PROSITE-ProRule" id="PRU10141"/>
    </source>
</evidence>
<dbReference type="Gene3D" id="1.10.510.10">
    <property type="entry name" value="Transferase(Phosphotransferase) domain 1"/>
    <property type="match status" value="1"/>
</dbReference>
<dbReference type="PANTHER" id="PTHR24356:SF1">
    <property type="entry name" value="SERINE_THREONINE-PROTEIN KINASE GREATWALL"/>
    <property type="match status" value="1"/>
</dbReference>
<dbReference type="AlphaFoldDB" id="A0A4R0R4J9"/>
<dbReference type="GO" id="GO:0005524">
    <property type="term" value="F:ATP binding"/>
    <property type="evidence" value="ECO:0007669"/>
    <property type="project" value="UniProtKB-UniRule"/>
</dbReference>
<dbReference type="InterPro" id="IPR000719">
    <property type="entry name" value="Prot_kinase_dom"/>
</dbReference>
<comment type="catalytic activity">
    <reaction evidence="7">
        <text>L-threonyl-[protein] + ATP = O-phospho-L-threonyl-[protein] + ADP + H(+)</text>
        <dbReference type="Rhea" id="RHEA:46608"/>
        <dbReference type="Rhea" id="RHEA-COMP:11060"/>
        <dbReference type="Rhea" id="RHEA-COMP:11605"/>
        <dbReference type="ChEBI" id="CHEBI:15378"/>
        <dbReference type="ChEBI" id="CHEBI:30013"/>
        <dbReference type="ChEBI" id="CHEBI:30616"/>
        <dbReference type="ChEBI" id="CHEBI:61977"/>
        <dbReference type="ChEBI" id="CHEBI:456216"/>
        <dbReference type="EC" id="2.7.11.1"/>
    </reaction>
</comment>
<evidence type="ECO:0000256" key="4">
    <source>
        <dbReference type="ARBA" id="ARBA00022741"/>
    </source>
</evidence>
<gene>
    <name evidence="12" type="ORF">EIP91_007210</name>
</gene>
<dbReference type="PROSITE" id="PS00108">
    <property type="entry name" value="PROTEIN_KINASE_ST"/>
    <property type="match status" value="1"/>
</dbReference>
<keyword evidence="4 9" id="KW-0547">Nucleotide-binding</keyword>
<feature type="region of interest" description="Disordered" evidence="10">
    <location>
        <begin position="736"/>
        <end position="760"/>
    </location>
</feature>
<dbReference type="PROSITE" id="PS00107">
    <property type="entry name" value="PROTEIN_KINASE_ATP"/>
    <property type="match status" value="1"/>
</dbReference>
<comment type="caution">
    <text evidence="12">The sequence shown here is derived from an EMBL/GenBank/DDBJ whole genome shotgun (WGS) entry which is preliminary data.</text>
</comment>
<keyword evidence="3" id="KW-0808">Transferase</keyword>
<keyword evidence="13" id="KW-1185">Reference proteome</keyword>
<evidence type="ECO:0000256" key="10">
    <source>
        <dbReference type="SAM" id="MobiDB-lite"/>
    </source>
</evidence>
<evidence type="ECO:0000256" key="6">
    <source>
        <dbReference type="ARBA" id="ARBA00022840"/>
    </source>
</evidence>
<dbReference type="InterPro" id="IPR011009">
    <property type="entry name" value="Kinase-like_dom_sf"/>
</dbReference>
<evidence type="ECO:0000256" key="1">
    <source>
        <dbReference type="ARBA" id="ARBA00012513"/>
    </source>
</evidence>
<dbReference type="Proteomes" id="UP000292702">
    <property type="component" value="Unassembled WGS sequence"/>
</dbReference>
<dbReference type="PROSITE" id="PS50011">
    <property type="entry name" value="PROTEIN_KINASE_DOM"/>
    <property type="match status" value="1"/>
</dbReference>
<sequence length="978" mass="105673">MFSSFKFFKPERSSTVSQLAIEPPKRRKSLPPPASPRLATDAIVKRVATAYGQEQEEAFMEDMFRAAHDPGFLNIRAPLRESASMDWIRTMVRNEAGLRKSVSICLPVGEGNTEESVTKAIIRVFSPRKCKNNALVVVVVPPLHLEESAACSPDAPAPLPAYCPASHCDEPTQDPSYLLSPTLFNDCSETSRTLVDTPQITAEVHSHPAPAEDSVFDIDQLTPLDNLPSTASLSDSESIESCAEYLRPMMAAGANPSTLLQAEAKQACVASRVKVEYAKAQYSPAPAPVGPAPSLPLSMYDFTPVETLGSGAFGVVHRVDHKQTGVRCAVKVMYRPYRGQYTSDRAFAVAAGNWMMTAVKEQGAMKRVEGVEGVVQLLGSFYDSTAFYLVMPYYSGGSLRSVLDDCGALPLDIVTRYAAELVLGLECLHARGIIHRDLKPDNILIDADGHLQIADLGLAHGFKRGRCDTEKYAYDRGFLLEAGNEDREVTVGYCGSEFYIAPEVASDGEYSYTADIWSLGMVVFKMRFGHRMWNALEHDYDVLAAVNEEGVVFNPEECDKLGVSDDELWFMTCALALRAEDRPSATQLKAFPFFREISFATLRTDPVQAAWIPTPDDSIPRNPPTILTGAPIHPDQDFIPFFSYTSPALGQLPGQTVGDHSSRPTGREVEVVNPTSFSSNNSPALSPSADLMIVRDPTVPQASFDNHNSHVSSSQGFRAPRVPRPSEAWWAMPSAPSPPRPALRVMNPSSSFSSSSDSCAQRALTDHPIMSVPIVSPVSFDNPVSQLSSSSGSRVSSLILSGDASSSERRFLRSSRSSCSTSFVRSPSRGGLRVMNPSSSTSSSAPLADFSPIAHSALPNNHLLQPSTSGSSAFSSGPSERSSQLSSSSSSKGSHPLSNCLLFGATLSSGFPSTSSFTDSCSSLSRDSMEISSKSSLHTLSASQATPRKSLALTAPVVRQLKSLVGRAWDRCLSRLRS</sequence>
<dbReference type="GO" id="GO:0035556">
    <property type="term" value="P:intracellular signal transduction"/>
    <property type="evidence" value="ECO:0007669"/>
    <property type="project" value="TreeGrafter"/>
</dbReference>
<dbReference type="STRING" id="92696.A0A4R0R4J9"/>
<feature type="compositionally biased region" description="Low complexity" evidence="10">
    <location>
        <begin position="749"/>
        <end position="758"/>
    </location>
</feature>
<evidence type="ECO:0000313" key="12">
    <source>
        <dbReference type="EMBL" id="TCD62231.1"/>
    </source>
</evidence>
<dbReference type="SMART" id="SM00220">
    <property type="entry name" value="S_TKc"/>
    <property type="match status" value="1"/>
</dbReference>
<proteinExistence type="predicted"/>
<reference evidence="12 13" key="1">
    <citation type="submission" date="2018-11" db="EMBL/GenBank/DDBJ databases">
        <title>Genome assembly of Steccherinum ochraceum LE-BIN_3174, the white-rot fungus of the Steccherinaceae family (The Residual Polyporoid clade, Polyporales, Basidiomycota).</title>
        <authorList>
            <person name="Fedorova T.V."/>
            <person name="Glazunova O.A."/>
            <person name="Landesman E.O."/>
            <person name="Moiseenko K.V."/>
            <person name="Psurtseva N.V."/>
            <person name="Savinova O.S."/>
            <person name="Shakhova N.V."/>
            <person name="Tyazhelova T.V."/>
            <person name="Vasina D.V."/>
        </authorList>
    </citation>
    <scope>NUCLEOTIDE SEQUENCE [LARGE SCALE GENOMIC DNA]</scope>
    <source>
        <strain evidence="12 13">LE-BIN_3174</strain>
    </source>
</reference>
<evidence type="ECO:0000259" key="11">
    <source>
        <dbReference type="PROSITE" id="PS50011"/>
    </source>
</evidence>
<organism evidence="12 13">
    <name type="scientific">Steccherinum ochraceum</name>
    <dbReference type="NCBI Taxonomy" id="92696"/>
    <lineage>
        <taxon>Eukaryota</taxon>
        <taxon>Fungi</taxon>
        <taxon>Dikarya</taxon>
        <taxon>Basidiomycota</taxon>
        <taxon>Agaricomycotina</taxon>
        <taxon>Agaricomycetes</taxon>
        <taxon>Polyporales</taxon>
        <taxon>Steccherinaceae</taxon>
        <taxon>Steccherinum</taxon>
    </lineage>
</organism>
<keyword evidence="5" id="KW-0418">Kinase</keyword>